<reference evidence="3 4" key="1">
    <citation type="submission" date="2012-11" db="EMBL/GenBank/DDBJ databases">
        <title>Genome assembly of Thiorhodococcus sp. AK35.</title>
        <authorList>
            <person name="Nupur N."/>
            <person name="Khatri I."/>
            <person name="Subramanian S."/>
            <person name="Pinnaka A."/>
        </authorList>
    </citation>
    <scope>NUCLEOTIDE SEQUENCE [LARGE SCALE GENOMIC DNA]</scope>
    <source>
        <strain evidence="3 4">AK35</strain>
    </source>
</reference>
<organism evidence="3 4">
    <name type="scientific">Imhoffiella purpurea</name>
    <dbReference type="NCBI Taxonomy" id="1249627"/>
    <lineage>
        <taxon>Bacteria</taxon>
        <taxon>Pseudomonadati</taxon>
        <taxon>Pseudomonadota</taxon>
        <taxon>Gammaproteobacteria</taxon>
        <taxon>Chromatiales</taxon>
        <taxon>Chromatiaceae</taxon>
        <taxon>Imhoffiella</taxon>
    </lineage>
</organism>
<proteinExistence type="predicted"/>
<dbReference type="RefSeq" id="WP_043757544.1">
    <property type="nucleotide sequence ID" value="NZ_AONC01000076.1"/>
</dbReference>
<keyword evidence="4" id="KW-1185">Reference proteome</keyword>
<evidence type="ECO:0000313" key="4">
    <source>
        <dbReference type="Proteomes" id="UP000019460"/>
    </source>
</evidence>
<dbReference type="OrthoDB" id="5767026at2"/>
<feature type="region of interest" description="Disordered" evidence="1">
    <location>
        <begin position="119"/>
        <end position="139"/>
    </location>
</feature>
<gene>
    <name evidence="3" type="ORF">D779_3890</name>
</gene>
<dbReference type="Gene3D" id="3.10.450.50">
    <property type="match status" value="1"/>
</dbReference>
<evidence type="ECO:0000256" key="1">
    <source>
        <dbReference type="SAM" id="MobiDB-lite"/>
    </source>
</evidence>
<feature type="domain" description="SnoaL-like" evidence="2">
    <location>
        <begin position="9"/>
        <end position="122"/>
    </location>
</feature>
<accession>W9V1S5</accession>
<name>W9V1S5_9GAMM</name>
<dbReference type="eggNOG" id="COG4319">
    <property type="taxonomic scope" value="Bacteria"/>
</dbReference>
<dbReference type="Proteomes" id="UP000019460">
    <property type="component" value="Unassembled WGS sequence"/>
</dbReference>
<evidence type="ECO:0000313" key="3">
    <source>
        <dbReference type="EMBL" id="EXJ13299.1"/>
    </source>
</evidence>
<evidence type="ECO:0000259" key="2">
    <source>
        <dbReference type="Pfam" id="PF13474"/>
    </source>
</evidence>
<dbReference type="InterPro" id="IPR037401">
    <property type="entry name" value="SnoaL-like"/>
</dbReference>
<dbReference type="SUPFAM" id="SSF54427">
    <property type="entry name" value="NTF2-like"/>
    <property type="match status" value="1"/>
</dbReference>
<dbReference type="AlphaFoldDB" id="W9V1S5"/>
<dbReference type="EMBL" id="AONC01000076">
    <property type="protein sequence ID" value="EXJ13299.1"/>
    <property type="molecule type" value="Genomic_DNA"/>
</dbReference>
<comment type="caution">
    <text evidence="3">The sequence shown here is derived from an EMBL/GenBank/DDBJ whole genome shotgun (WGS) entry which is preliminary data.</text>
</comment>
<dbReference type="Pfam" id="PF13474">
    <property type="entry name" value="SnoaL_3"/>
    <property type="match status" value="1"/>
</dbReference>
<sequence>MSYETPQAAEDAYYDALESGDVEAMAGVWGADEEVACLLPMTPAAIGPQVQRMWRAIFEQGGRFDLQVTHLGWVEGADLAIHLVEERVVAQPGREVPSPIYATNVFRRGPDGWRLMLHQNSPTPPPPPTMPGDGQTAFA</sequence>
<dbReference type="STRING" id="1249627.D779_3890"/>
<dbReference type="InterPro" id="IPR032710">
    <property type="entry name" value="NTF2-like_dom_sf"/>
</dbReference>
<protein>
    <submittedName>
        <fullName evidence="3">Alternative dihydrofolate reductase 3</fullName>
    </submittedName>
</protein>